<dbReference type="Proteomes" id="UP000013785">
    <property type="component" value="Unassembled WGS sequence"/>
</dbReference>
<gene>
    <name evidence="2" type="ORF">UC3_01100</name>
</gene>
<dbReference type="HOGENOM" id="CLU_163277_2_1_9"/>
<sequence length="85" mass="9490">MGELTLLPNIGPELERQLNTIDIFTANDLQAIGSQKAWLKIRKLDASACYNRLLALEAAIQGISKNDLTISDKQILKSFYQLSIK</sequence>
<dbReference type="RefSeq" id="WP_010767771.1">
    <property type="nucleotide sequence ID" value="NZ_ASWE01000002.1"/>
</dbReference>
<name>R3TXE8_9ENTE</name>
<protein>
    <recommendedName>
        <fullName evidence="1">TfoX C-terminal domain-containing protein</fullName>
    </recommendedName>
</protein>
<dbReference type="Gene3D" id="1.10.150.20">
    <property type="entry name" value="5' to 3' exonuclease, C-terminal subdomain"/>
    <property type="match status" value="1"/>
</dbReference>
<organism evidence="2 3">
    <name type="scientific">Enterococcus phoeniculicola ATCC BAA-412</name>
    <dbReference type="NCBI Taxonomy" id="1158610"/>
    <lineage>
        <taxon>Bacteria</taxon>
        <taxon>Bacillati</taxon>
        <taxon>Bacillota</taxon>
        <taxon>Bacilli</taxon>
        <taxon>Lactobacillales</taxon>
        <taxon>Enterococcaceae</taxon>
        <taxon>Enterococcus</taxon>
    </lineage>
</organism>
<accession>R3TXE8</accession>
<dbReference type="STRING" id="154621.RV11_GL000573"/>
<dbReference type="InterPro" id="IPR047525">
    <property type="entry name" value="TfoX-like"/>
</dbReference>
<dbReference type="EMBL" id="AJAT01000011">
    <property type="protein sequence ID" value="EOL46294.1"/>
    <property type="molecule type" value="Genomic_DNA"/>
</dbReference>
<dbReference type="PANTHER" id="PTHR36121:SF1">
    <property type="entry name" value="PROTEIN SXY"/>
    <property type="match status" value="1"/>
</dbReference>
<dbReference type="InterPro" id="IPR007077">
    <property type="entry name" value="TfoX_C"/>
</dbReference>
<proteinExistence type="predicted"/>
<evidence type="ECO:0000259" key="1">
    <source>
        <dbReference type="Pfam" id="PF04994"/>
    </source>
</evidence>
<reference evidence="2 3" key="1">
    <citation type="submission" date="2013-02" db="EMBL/GenBank/DDBJ databases">
        <title>The Genome Sequence of Enterococcus phoeniculicola BAA-412.</title>
        <authorList>
            <consortium name="The Broad Institute Genome Sequencing Platform"/>
            <consortium name="The Broad Institute Genome Sequencing Center for Infectious Disease"/>
            <person name="Earl A.M."/>
            <person name="Gilmore M.S."/>
            <person name="Lebreton F."/>
            <person name="Walker B."/>
            <person name="Young S.K."/>
            <person name="Zeng Q."/>
            <person name="Gargeya S."/>
            <person name="Fitzgerald M."/>
            <person name="Haas B."/>
            <person name="Abouelleil A."/>
            <person name="Alvarado L."/>
            <person name="Arachchi H.M."/>
            <person name="Berlin A.M."/>
            <person name="Chapman S.B."/>
            <person name="Dewar J."/>
            <person name="Goldberg J."/>
            <person name="Griggs A."/>
            <person name="Gujja S."/>
            <person name="Hansen M."/>
            <person name="Howarth C."/>
            <person name="Imamovic A."/>
            <person name="Larimer J."/>
            <person name="McCowan C."/>
            <person name="Murphy C."/>
            <person name="Neiman D."/>
            <person name="Pearson M."/>
            <person name="Priest M."/>
            <person name="Roberts A."/>
            <person name="Saif S."/>
            <person name="Shea T."/>
            <person name="Sisk P."/>
            <person name="Sykes S."/>
            <person name="Wortman J."/>
            <person name="Nusbaum C."/>
            <person name="Birren B."/>
        </authorList>
    </citation>
    <scope>NUCLEOTIDE SEQUENCE [LARGE SCALE GENOMIC DNA]</scope>
    <source>
        <strain evidence="2 3">ATCC BAA-412</strain>
    </source>
</reference>
<dbReference type="AlphaFoldDB" id="R3TXE8"/>
<comment type="caution">
    <text evidence="2">The sequence shown here is derived from an EMBL/GenBank/DDBJ whole genome shotgun (WGS) entry which is preliminary data.</text>
</comment>
<keyword evidence="3" id="KW-1185">Reference proteome</keyword>
<dbReference type="PATRIC" id="fig|1158610.3.peg.1079"/>
<feature type="domain" description="TfoX C-terminal" evidence="1">
    <location>
        <begin position="3"/>
        <end position="78"/>
    </location>
</feature>
<dbReference type="OrthoDB" id="9796798at2"/>
<dbReference type="PANTHER" id="PTHR36121">
    <property type="entry name" value="PROTEIN SXY"/>
    <property type="match status" value="1"/>
</dbReference>
<dbReference type="Pfam" id="PF04994">
    <property type="entry name" value="TfoX_C"/>
    <property type="match status" value="1"/>
</dbReference>
<evidence type="ECO:0000313" key="3">
    <source>
        <dbReference type="Proteomes" id="UP000013785"/>
    </source>
</evidence>
<dbReference type="eggNOG" id="COG3743">
    <property type="taxonomic scope" value="Bacteria"/>
</dbReference>
<evidence type="ECO:0000313" key="2">
    <source>
        <dbReference type="EMBL" id="EOL46294.1"/>
    </source>
</evidence>